<protein>
    <submittedName>
        <fullName evidence="1">Uncharacterized protein</fullName>
    </submittedName>
</protein>
<organism evidence="1">
    <name type="scientific">Megaviridae environmental sample</name>
    <dbReference type="NCBI Taxonomy" id="1737588"/>
    <lineage>
        <taxon>Viruses</taxon>
        <taxon>Varidnaviria</taxon>
        <taxon>Bamfordvirae</taxon>
        <taxon>Nucleocytoviricota</taxon>
        <taxon>Megaviricetes</taxon>
        <taxon>Imitervirales</taxon>
        <taxon>Mimiviridae</taxon>
        <taxon>environmental samples</taxon>
    </lineage>
</organism>
<reference evidence="1" key="1">
    <citation type="journal article" date="2019" name="Philos. Trans. R. Soc. Lond., B, Biol. Sci.">
        <title>Targeted metagenomic recovery of four divergent viruses reveals shared and distinctive characteristics of giant viruses of marine eukaryotes.</title>
        <authorList>
            <person name="Needham D.M."/>
            <person name="Poirier C."/>
            <person name="Hehenberger E."/>
            <person name="Jimenez V."/>
            <person name="Swalwell J.E."/>
            <person name="Santoro A.E."/>
            <person name="Worden A.Z."/>
        </authorList>
    </citation>
    <scope>NUCLEOTIDE SEQUENCE</scope>
    <source>
        <strain evidence="1">OPacV-662</strain>
    </source>
</reference>
<accession>A0A5J6VJ77</accession>
<sequence length="179" mass="20887">MDKVIANEFKKQDYIICKNTNKYRQLRKQEPNMQKYKYFTKVNTSSNTILEYLLGEKTHSAIIENRITINDTKTRTEYMSMKNPAEFMVDFDSVVNVKHWGHNITMNSIVSKEYPEVDTYDRITIDGIGVRVMDCEEGSMVCIICIIMDDNLHSNLILYHITSMIEQLNSKFNSNSTIC</sequence>
<proteinExistence type="predicted"/>
<dbReference type="EMBL" id="MN448274">
    <property type="protein sequence ID" value="QFG73924.1"/>
    <property type="molecule type" value="Genomic_DNA"/>
</dbReference>
<name>A0A5J6VJ77_9VIRU</name>
<evidence type="ECO:0000313" key="1">
    <source>
        <dbReference type="EMBL" id="QFG73924.1"/>
    </source>
</evidence>